<proteinExistence type="predicted"/>
<name>A0A9Q1M5V5_9SOLA</name>
<dbReference type="Proteomes" id="UP001152561">
    <property type="component" value="Unassembled WGS sequence"/>
</dbReference>
<keyword evidence="2" id="KW-1185">Reference proteome</keyword>
<sequence length="70" mass="7954">MENTCIHHRRGSFAFKIQETSGRPEKKRDKTLFELLPATKQALITLGLTTPFICLLLCTTSESILYITQV</sequence>
<gene>
    <name evidence="1" type="ORF">K7X08_033777</name>
</gene>
<evidence type="ECO:0000313" key="2">
    <source>
        <dbReference type="Proteomes" id="UP001152561"/>
    </source>
</evidence>
<dbReference type="EMBL" id="JAJAGQ010000011">
    <property type="protein sequence ID" value="KAJ8550070.1"/>
    <property type="molecule type" value="Genomic_DNA"/>
</dbReference>
<evidence type="ECO:0000313" key="1">
    <source>
        <dbReference type="EMBL" id="KAJ8550070.1"/>
    </source>
</evidence>
<accession>A0A9Q1M5V5</accession>
<reference evidence="2" key="1">
    <citation type="journal article" date="2023" name="Proc. Natl. Acad. Sci. U.S.A.">
        <title>Genomic and structural basis for evolution of tropane alkaloid biosynthesis.</title>
        <authorList>
            <person name="Wanga Y.-J."/>
            <person name="Taina T."/>
            <person name="Yua J.-Y."/>
            <person name="Lia J."/>
            <person name="Xua B."/>
            <person name="Chenc J."/>
            <person name="D'Auriad J.C."/>
            <person name="Huanga J.-P."/>
            <person name="Huanga S.-X."/>
        </authorList>
    </citation>
    <scope>NUCLEOTIDE SEQUENCE [LARGE SCALE GENOMIC DNA]</scope>
    <source>
        <strain evidence="2">cv. KIB-2019</strain>
    </source>
</reference>
<organism evidence="1 2">
    <name type="scientific">Anisodus acutangulus</name>
    <dbReference type="NCBI Taxonomy" id="402998"/>
    <lineage>
        <taxon>Eukaryota</taxon>
        <taxon>Viridiplantae</taxon>
        <taxon>Streptophyta</taxon>
        <taxon>Embryophyta</taxon>
        <taxon>Tracheophyta</taxon>
        <taxon>Spermatophyta</taxon>
        <taxon>Magnoliopsida</taxon>
        <taxon>eudicotyledons</taxon>
        <taxon>Gunneridae</taxon>
        <taxon>Pentapetalae</taxon>
        <taxon>asterids</taxon>
        <taxon>lamiids</taxon>
        <taxon>Solanales</taxon>
        <taxon>Solanaceae</taxon>
        <taxon>Solanoideae</taxon>
        <taxon>Hyoscyameae</taxon>
        <taxon>Anisodus</taxon>
    </lineage>
</organism>
<comment type="caution">
    <text evidence="1">The sequence shown here is derived from an EMBL/GenBank/DDBJ whole genome shotgun (WGS) entry which is preliminary data.</text>
</comment>
<protein>
    <submittedName>
        <fullName evidence="1">Uncharacterized protein</fullName>
    </submittedName>
</protein>
<dbReference type="AlphaFoldDB" id="A0A9Q1M5V5"/>